<keyword evidence="5" id="KW-1185">Reference proteome</keyword>
<accession>A0AAN9TH95</accession>
<dbReference type="PANTHER" id="PTHR47219:SF15">
    <property type="entry name" value="TBC1 DOMAIN FAMILY MEMBER 12 ISOFORM X1"/>
    <property type="match status" value="1"/>
</dbReference>
<protein>
    <recommendedName>
        <fullName evidence="3">Rab-GAP TBC domain-containing protein</fullName>
    </recommendedName>
</protein>
<dbReference type="SUPFAM" id="SSF47923">
    <property type="entry name" value="Ypt/Rab-GAP domain of gyp1p"/>
    <property type="match status" value="2"/>
</dbReference>
<organism evidence="4 5">
    <name type="scientific">Parthenolecanium corni</name>
    <dbReference type="NCBI Taxonomy" id="536013"/>
    <lineage>
        <taxon>Eukaryota</taxon>
        <taxon>Metazoa</taxon>
        <taxon>Ecdysozoa</taxon>
        <taxon>Arthropoda</taxon>
        <taxon>Hexapoda</taxon>
        <taxon>Insecta</taxon>
        <taxon>Pterygota</taxon>
        <taxon>Neoptera</taxon>
        <taxon>Paraneoptera</taxon>
        <taxon>Hemiptera</taxon>
        <taxon>Sternorrhyncha</taxon>
        <taxon>Coccoidea</taxon>
        <taxon>Coccidae</taxon>
        <taxon>Parthenolecanium</taxon>
    </lineage>
</organism>
<evidence type="ECO:0000259" key="3">
    <source>
        <dbReference type="PROSITE" id="PS50086"/>
    </source>
</evidence>
<keyword evidence="1" id="KW-0175">Coiled coil</keyword>
<gene>
    <name evidence="4" type="ORF">V9T40_001814</name>
</gene>
<dbReference type="InterPro" id="IPR000195">
    <property type="entry name" value="Rab-GAP-TBC_dom"/>
</dbReference>
<dbReference type="EMBL" id="JBBCAQ010000022">
    <property type="protein sequence ID" value="KAK7590201.1"/>
    <property type="molecule type" value="Genomic_DNA"/>
</dbReference>
<evidence type="ECO:0000313" key="5">
    <source>
        <dbReference type="Proteomes" id="UP001367676"/>
    </source>
</evidence>
<dbReference type="GO" id="GO:0005096">
    <property type="term" value="F:GTPase activator activity"/>
    <property type="evidence" value="ECO:0007669"/>
    <property type="project" value="TreeGrafter"/>
</dbReference>
<dbReference type="GO" id="GO:0031267">
    <property type="term" value="F:small GTPase binding"/>
    <property type="evidence" value="ECO:0007669"/>
    <property type="project" value="TreeGrafter"/>
</dbReference>
<reference evidence="4 5" key="1">
    <citation type="submission" date="2024-03" db="EMBL/GenBank/DDBJ databases">
        <title>Adaptation during the transition from Ophiocordyceps entomopathogen to insect associate is accompanied by gene loss and intensified selection.</title>
        <authorList>
            <person name="Ward C.M."/>
            <person name="Onetto C.A."/>
            <person name="Borneman A.R."/>
        </authorList>
    </citation>
    <scope>NUCLEOTIDE SEQUENCE [LARGE SCALE GENOMIC DNA]</scope>
    <source>
        <strain evidence="4">AWRI1</strain>
        <tissue evidence="4">Single Adult Female</tissue>
    </source>
</reference>
<name>A0AAN9TH95_9HEMI</name>
<dbReference type="GO" id="GO:0031410">
    <property type="term" value="C:cytoplasmic vesicle"/>
    <property type="evidence" value="ECO:0007669"/>
    <property type="project" value="UniProtKB-ARBA"/>
</dbReference>
<comment type="caution">
    <text evidence="4">The sequence shown here is derived from an EMBL/GenBank/DDBJ whole genome shotgun (WGS) entry which is preliminary data.</text>
</comment>
<dbReference type="Gene3D" id="1.10.472.80">
    <property type="entry name" value="Ypt/Rab-GAP domain of gyp1p, domain 3"/>
    <property type="match status" value="1"/>
</dbReference>
<sequence length="594" mass="69184">MNGLLVNSYRTYISDVKPSPEPKCIKNANYQTWPKRQKYSRKRKVSHLIRRIRAERAVSEVNLNFENAVGVQRFINHNFATISSENSNLNRGLNNQKRNHHLQEYDKKLKKNIDYRLGNNGIVDNDLKNINGIDEQDGPGREIISYSSLSESNIDESKLGIIHILKNWKLSKVSSEKECSSNNVAYSDTRSSVSSFNTLNESDSSSFNSDVNAVVCKIPKFVDYQNKVMSSSHLIQLQRPDNLPPKPVSEQMKHQKEYEKMVEIRKKKERQKEILRQKKYEERLKEEERQNLATQAWLNEILPNWNQLKNSKKTQNLWWNGLPPRVRGKVWSLSVGNKLNITKERYIECVHKSKQILKTGSKDFSQMNESYEHSVELIRLDISRTFPHLCIFQQGGPYYDVLHSLLGAYVCYQPEIGYVQGMSFIAAVLLLNMEEIDAFVCFANLLNKPCHKAFYSLDVRKMRVYYSTFTDLLRVNIYDLYKHVTETSLTPDLYLVDWIYTLFSKSMNLDLACRIWDLIVRDGEVFIFRAALGIMNLSKNELLKMDFLRSAQYLTKLPENMCPETLFKSISSIRMNNGSYSFEDLLQYYSDCVS</sequence>
<dbReference type="FunFam" id="1.10.472.80:FF:000006">
    <property type="entry name" value="TBC1 domain family member 14"/>
    <property type="match status" value="1"/>
</dbReference>
<dbReference type="PROSITE" id="PS50086">
    <property type="entry name" value="TBC_RABGAP"/>
    <property type="match status" value="1"/>
</dbReference>
<feature type="region of interest" description="Disordered" evidence="2">
    <location>
        <begin position="238"/>
        <end position="257"/>
    </location>
</feature>
<dbReference type="InterPro" id="IPR035969">
    <property type="entry name" value="Rab-GAP_TBC_sf"/>
</dbReference>
<evidence type="ECO:0000256" key="1">
    <source>
        <dbReference type="SAM" id="Coils"/>
    </source>
</evidence>
<evidence type="ECO:0000313" key="4">
    <source>
        <dbReference type="EMBL" id="KAK7590201.1"/>
    </source>
</evidence>
<proteinExistence type="predicted"/>
<dbReference type="GO" id="GO:0016192">
    <property type="term" value="P:vesicle-mediated transport"/>
    <property type="evidence" value="ECO:0007669"/>
    <property type="project" value="UniProtKB-ARBA"/>
</dbReference>
<dbReference type="GO" id="GO:0005773">
    <property type="term" value="C:vacuole"/>
    <property type="evidence" value="ECO:0007669"/>
    <property type="project" value="UniProtKB-ARBA"/>
</dbReference>
<dbReference type="AlphaFoldDB" id="A0AAN9TH95"/>
<dbReference type="FunFam" id="1.10.8.270:FF:000008">
    <property type="entry name" value="Putative TBC1 domain family member 14"/>
    <property type="match status" value="1"/>
</dbReference>
<dbReference type="SMART" id="SM00164">
    <property type="entry name" value="TBC"/>
    <property type="match status" value="1"/>
</dbReference>
<dbReference type="Gene3D" id="1.10.10.750">
    <property type="entry name" value="Ypt/Rab-GAP domain of gyp1p, domain 1"/>
    <property type="match status" value="1"/>
</dbReference>
<dbReference type="Proteomes" id="UP001367676">
    <property type="component" value="Unassembled WGS sequence"/>
</dbReference>
<feature type="domain" description="Rab-GAP TBC" evidence="3">
    <location>
        <begin position="321"/>
        <end position="523"/>
    </location>
</feature>
<feature type="coiled-coil region" evidence="1">
    <location>
        <begin position="258"/>
        <end position="290"/>
    </location>
</feature>
<dbReference type="Pfam" id="PF00566">
    <property type="entry name" value="RabGAP-TBC"/>
    <property type="match status" value="1"/>
</dbReference>
<dbReference type="InterPro" id="IPR050302">
    <property type="entry name" value="Rab_GAP_TBC_domain"/>
</dbReference>
<dbReference type="Gene3D" id="1.10.8.270">
    <property type="entry name" value="putative rabgap domain of human tbc1 domain family member 14 like domains"/>
    <property type="match status" value="1"/>
</dbReference>
<dbReference type="PANTHER" id="PTHR47219">
    <property type="entry name" value="RAB GTPASE-ACTIVATING PROTEIN 1-LIKE"/>
    <property type="match status" value="1"/>
</dbReference>
<evidence type="ECO:0000256" key="2">
    <source>
        <dbReference type="SAM" id="MobiDB-lite"/>
    </source>
</evidence>